<dbReference type="InParanoid" id="Q245R0"/>
<dbReference type="GeneID" id="7837716"/>
<dbReference type="Proteomes" id="UP000009168">
    <property type="component" value="Unassembled WGS sequence"/>
</dbReference>
<dbReference type="OrthoDB" id="308771at2759"/>
<sequence>MQVKKISTIAYMLVMVFYGVFTLILSIFAFTKFSDTSQYYDNIVTNLQQIPIVDVQSKSTQNCDSDYSSLFNWNWEGMFNGCDCTKTTDWKIQKKMYRGLCTGNMIIHACVNASGIKAQPFNFFEGTANTQMNVCIKRGSSQYAYYKVADQQKGVQCVGRKLCGNLAYPKSVFCVALTDPCPVYDIQVSSTKADSRFIGYQVANLPNGNYLYYDNLGTTATKEPLSEFRLTQGEGVCQFVNTQKNKPSGQQDYVLSKSNRTSCSTYDPTFVQNGFSIPENRYYILNMNPTDYTTLTKYPGIQIPSSTSQFYTFQRNYLSWNITNRNLMKDFVEASSSLNDLYKAQLVVMIINIFVCLIVSIILNVLELLGLLGKDVSCINGQAKIKKIKMALSYGAKILQTPFLLWVFILSAQKKSIISEVANAAPMDSTFNSQISSFSTSLEDSVYKNNLISLIVLGLIILLDILLFLISKCCSKNSPDTYAESEKFNFSENQKPENQNQFPMQQQPQHSNIQMQNVQPSVNQGYPVPLPVTYQPSYIQQQPIQQQPVYAQPMQQQQQYVQPVQYNQPAKQVIFVQPDQQGQNYY</sequence>
<evidence type="ECO:0000256" key="2">
    <source>
        <dbReference type="SAM" id="Phobius"/>
    </source>
</evidence>
<organism evidence="3 4">
    <name type="scientific">Tetrahymena thermophila (strain SB210)</name>
    <dbReference type="NCBI Taxonomy" id="312017"/>
    <lineage>
        <taxon>Eukaryota</taxon>
        <taxon>Sar</taxon>
        <taxon>Alveolata</taxon>
        <taxon>Ciliophora</taxon>
        <taxon>Intramacronucleata</taxon>
        <taxon>Oligohymenophorea</taxon>
        <taxon>Hymenostomatida</taxon>
        <taxon>Tetrahymenina</taxon>
        <taxon>Tetrahymenidae</taxon>
        <taxon>Tetrahymena</taxon>
    </lineage>
</organism>
<keyword evidence="2" id="KW-0472">Membrane</keyword>
<dbReference type="eggNOG" id="ENOG502SSMR">
    <property type="taxonomic scope" value="Eukaryota"/>
</dbReference>
<dbReference type="HOGENOM" id="CLU_402013_0_0_1"/>
<dbReference type="AlphaFoldDB" id="Q245R0"/>
<dbReference type="KEGG" id="tet:TTHERM_00245900"/>
<feature type="compositionally biased region" description="Low complexity" evidence="1">
    <location>
        <begin position="498"/>
        <end position="509"/>
    </location>
</feature>
<reference evidence="4" key="1">
    <citation type="journal article" date="2006" name="PLoS Biol.">
        <title>Macronuclear genome sequence of the ciliate Tetrahymena thermophila, a model eukaryote.</title>
        <authorList>
            <person name="Eisen J.A."/>
            <person name="Coyne R.S."/>
            <person name="Wu M."/>
            <person name="Wu D."/>
            <person name="Thiagarajan M."/>
            <person name="Wortman J.R."/>
            <person name="Badger J.H."/>
            <person name="Ren Q."/>
            <person name="Amedeo P."/>
            <person name="Jones K.M."/>
            <person name="Tallon L.J."/>
            <person name="Delcher A.L."/>
            <person name="Salzberg S.L."/>
            <person name="Silva J.C."/>
            <person name="Haas B.J."/>
            <person name="Majoros W.H."/>
            <person name="Farzad M."/>
            <person name="Carlton J.M."/>
            <person name="Smith R.K. Jr."/>
            <person name="Garg J."/>
            <person name="Pearlman R.E."/>
            <person name="Karrer K.M."/>
            <person name="Sun L."/>
            <person name="Manning G."/>
            <person name="Elde N.C."/>
            <person name="Turkewitz A.P."/>
            <person name="Asai D.J."/>
            <person name="Wilkes D.E."/>
            <person name="Wang Y."/>
            <person name="Cai H."/>
            <person name="Collins K."/>
            <person name="Stewart B.A."/>
            <person name="Lee S.R."/>
            <person name="Wilamowska K."/>
            <person name="Weinberg Z."/>
            <person name="Ruzzo W.L."/>
            <person name="Wloga D."/>
            <person name="Gaertig J."/>
            <person name="Frankel J."/>
            <person name="Tsao C.-C."/>
            <person name="Gorovsky M.A."/>
            <person name="Keeling P.J."/>
            <person name="Waller R.F."/>
            <person name="Patron N.J."/>
            <person name="Cherry J.M."/>
            <person name="Stover N.A."/>
            <person name="Krieger C.J."/>
            <person name="del Toro C."/>
            <person name="Ryder H.F."/>
            <person name="Williamson S.C."/>
            <person name="Barbeau R.A."/>
            <person name="Hamilton E.P."/>
            <person name="Orias E."/>
        </authorList>
    </citation>
    <scope>NUCLEOTIDE SEQUENCE [LARGE SCALE GENOMIC DNA]</scope>
    <source>
        <strain evidence="4">SB210</strain>
    </source>
</reference>
<keyword evidence="4" id="KW-1185">Reference proteome</keyword>
<feature type="transmembrane region" description="Helical" evidence="2">
    <location>
        <begin position="451"/>
        <end position="470"/>
    </location>
</feature>
<protein>
    <submittedName>
        <fullName evidence="3">Transmembrane protein, putative</fullName>
    </submittedName>
</protein>
<dbReference type="STRING" id="312017.Q245R0"/>
<feature type="transmembrane region" description="Helical" evidence="2">
    <location>
        <begin position="346"/>
        <end position="370"/>
    </location>
</feature>
<evidence type="ECO:0000313" key="3">
    <source>
        <dbReference type="EMBL" id="EAS03573.2"/>
    </source>
</evidence>
<gene>
    <name evidence="3" type="ORF">TTHERM_00245900</name>
</gene>
<evidence type="ECO:0000256" key="1">
    <source>
        <dbReference type="SAM" id="MobiDB-lite"/>
    </source>
</evidence>
<dbReference type="RefSeq" id="XP_001023818.2">
    <property type="nucleotide sequence ID" value="XM_001023818.2"/>
</dbReference>
<feature type="transmembrane region" description="Helical" evidence="2">
    <location>
        <begin position="9"/>
        <end position="30"/>
    </location>
</feature>
<feature type="transmembrane region" description="Helical" evidence="2">
    <location>
        <begin position="391"/>
        <end position="409"/>
    </location>
</feature>
<dbReference type="EMBL" id="GG662474">
    <property type="protein sequence ID" value="EAS03573.2"/>
    <property type="molecule type" value="Genomic_DNA"/>
</dbReference>
<evidence type="ECO:0000313" key="4">
    <source>
        <dbReference type="Proteomes" id="UP000009168"/>
    </source>
</evidence>
<feature type="region of interest" description="Disordered" evidence="1">
    <location>
        <begin position="493"/>
        <end position="513"/>
    </location>
</feature>
<keyword evidence="2" id="KW-1133">Transmembrane helix</keyword>
<name>Q245R0_TETTS</name>
<proteinExistence type="predicted"/>
<accession>Q245R0</accession>
<keyword evidence="2 3" id="KW-0812">Transmembrane</keyword>